<reference evidence="2" key="1">
    <citation type="submission" date="2022-11" db="EMBL/GenBank/DDBJ databases">
        <title>Chromosomal genome sequence assembly and mating type (MAT) locus characterization of the leprose asexual lichenized fungus Lepraria neglecta (Nyl.) Erichsen.</title>
        <authorList>
            <person name="Allen J.L."/>
            <person name="Pfeffer B."/>
        </authorList>
    </citation>
    <scope>NUCLEOTIDE SEQUENCE</scope>
    <source>
        <strain evidence="2">Allen 5258</strain>
    </source>
</reference>
<proteinExistence type="predicted"/>
<keyword evidence="3" id="KW-1185">Reference proteome</keyword>
<dbReference type="EMBL" id="JASNWA010000004">
    <property type="protein sequence ID" value="KAK3176197.1"/>
    <property type="molecule type" value="Genomic_DNA"/>
</dbReference>
<feature type="compositionally biased region" description="Basic and acidic residues" evidence="1">
    <location>
        <begin position="41"/>
        <end position="50"/>
    </location>
</feature>
<name>A0AAD9ZCX7_9LECA</name>
<sequence>MSPSFEKGLAVYFEEKKPYEEELKKAAADWLAKEQTLQNQDPERAHEEPKQPAPKETQIPQSVPSAELISIMEEFEASKLSKSKKDLEKEKPRGKK</sequence>
<evidence type="ECO:0000313" key="2">
    <source>
        <dbReference type="EMBL" id="KAK3176197.1"/>
    </source>
</evidence>
<dbReference type="AlphaFoldDB" id="A0AAD9ZCX7"/>
<organism evidence="2 3">
    <name type="scientific">Lepraria neglecta</name>
    <dbReference type="NCBI Taxonomy" id="209136"/>
    <lineage>
        <taxon>Eukaryota</taxon>
        <taxon>Fungi</taxon>
        <taxon>Dikarya</taxon>
        <taxon>Ascomycota</taxon>
        <taxon>Pezizomycotina</taxon>
        <taxon>Lecanoromycetes</taxon>
        <taxon>OSLEUM clade</taxon>
        <taxon>Lecanoromycetidae</taxon>
        <taxon>Lecanorales</taxon>
        <taxon>Lecanorineae</taxon>
        <taxon>Stereocaulaceae</taxon>
        <taxon>Lepraria</taxon>
    </lineage>
</organism>
<gene>
    <name evidence="2" type="ORF">OEA41_007520</name>
</gene>
<comment type="caution">
    <text evidence="2">The sequence shown here is derived from an EMBL/GenBank/DDBJ whole genome shotgun (WGS) entry which is preliminary data.</text>
</comment>
<accession>A0AAD9ZCX7</accession>
<dbReference type="Proteomes" id="UP001276659">
    <property type="component" value="Unassembled WGS sequence"/>
</dbReference>
<evidence type="ECO:0000313" key="3">
    <source>
        <dbReference type="Proteomes" id="UP001276659"/>
    </source>
</evidence>
<feature type="region of interest" description="Disordered" evidence="1">
    <location>
        <begin position="33"/>
        <end position="64"/>
    </location>
</feature>
<evidence type="ECO:0000256" key="1">
    <source>
        <dbReference type="SAM" id="MobiDB-lite"/>
    </source>
</evidence>
<protein>
    <submittedName>
        <fullName evidence="2">Uncharacterized protein</fullName>
    </submittedName>
</protein>